<feature type="compositionally biased region" description="Low complexity" evidence="8">
    <location>
        <begin position="244"/>
        <end position="258"/>
    </location>
</feature>
<dbReference type="NCBIfam" id="TIGR03544">
    <property type="entry name" value="DivI1A_domain"/>
    <property type="match status" value="1"/>
</dbReference>
<feature type="region of interest" description="Disordered" evidence="8">
    <location>
        <begin position="179"/>
        <end position="294"/>
    </location>
</feature>
<keyword evidence="3" id="KW-0963">Cytoplasm</keyword>
<proteinExistence type="inferred from homology"/>
<evidence type="ECO:0000256" key="6">
    <source>
        <dbReference type="ARBA" id="ARBA00023306"/>
    </source>
</evidence>
<dbReference type="Pfam" id="PF05103">
    <property type="entry name" value="DivIVA"/>
    <property type="match status" value="1"/>
</dbReference>
<keyword evidence="6" id="KW-0131">Cell cycle</keyword>
<evidence type="ECO:0000256" key="4">
    <source>
        <dbReference type="ARBA" id="ARBA00022618"/>
    </source>
</evidence>
<accession>A0ABU3BTI2</accession>
<keyword evidence="4" id="KW-0132">Cell division</keyword>
<dbReference type="Gene3D" id="6.10.250.660">
    <property type="match status" value="1"/>
</dbReference>
<evidence type="ECO:0000256" key="8">
    <source>
        <dbReference type="SAM" id="MobiDB-lite"/>
    </source>
</evidence>
<dbReference type="PANTHER" id="PTHR35794">
    <property type="entry name" value="CELL DIVISION PROTEIN DIVIVA"/>
    <property type="match status" value="1"/>
</dbReference>
<gene>
    <name evidence="9" type="ORF">RM540_12040</name>
</gene>
<feature type="compositionally biased region" description="Low complexity" evidence="8">
    <location>
        <begin position="278"/>
        <end position="288"/>
    </location>
</feature>
<keyword evidence="5 7" id="KW-0175">Coiled coil</keyword>
<comment type="similarity">
    <text evidence="2">Belongs to the DivIVA family.</text>
</comment>
<evidence type="ECO:0000313" key="10">
    <source>
        <dbReference type="Proteomes" id="UP001267426"/>
    </source>
</evidence>
<feature type="compositionally biased region" description="Gly residues" evidence="8">
    <location>
        <begin position="267"/>
        <end position="277"/>
    </location>
</feature>
<evidence type="ECO:0000256" key="2">
    <source>
        <dbReference type="ARBA" id="ARBA00009008"/>
    </source>
</evidence>
<evidence type="ECO:0000256" key="5">
    <source>
        <dbReference type="ARBA" id="ARBA00023054"/>
    </source>
</evidence>
<dbReference type="Proteomes" id="UP001267426">
    <property type="component" value="Unassembled WGS sequence"/>
</dbReference>
<comment type="subcellular location">
    <subcellularLocation>
        <location evidence="1">Cytoplasm</location>
    </subcellularLocation>
</comment>
<reference evidence="9 10" key="1">
    <citation type="submission" date="2023-09" db="EMBL/GenBank/DDBJ databases">
        <authorList>
            <person name="Rey-Velasco X."/>
        </authorList>
    </citation>
    <scope>NUCLEOTIDE SEQUENCE [LARGE SCALE GENOMIC DNA]</scope>
    <source>
        <strain evidence="9 10">F394</strain>
    </source>
</reference>
<keyword evidence="10" id="KW-1185">Reference proteome</keyword>
<name>A0ABU3BTI2_9BACT</name>
<dbReference type="InterPro" id="IPR019933">
    <property type="entry name" value="DivIVA_domain"/>
</dbReference>
<dbReference type="RefSeq" id="WP_311664396.1">
    <property type="nucleotide sequence ID" value="NZ_JAVRHT010000029.1"/>
</dbReference>
<comment type="caution">
    <text evidence="9">The sequence shown here is derived from an EMBL/GenBank/DDBJ whole genome shotgun (WGS) entry which is preliminary data.</text>
</comment>
<evidence type="ECO:0000256" key="1">
    <source>
        <dbReference type="ARBA" id="ARBA00004496"/>
    </source>
</evidence>
<feature type="coiled-coil region" evidence="7">
    <location>
        <begin position="60"/>
        <end position="124"/>
    </location>
</feature>
<protein>
    <submittedName>
        <fullName evidence="9">DivIVA domain-containing protein</fullName>
    </submittedName>
</protein>
<evidence type="ECO:0000256" key="7">
    <source>
        <dbReference type="SAM" id="Coils"/>
    </source>
</evidence>
<sequence>MTLTPLDIRRQQFTKAFRGYEPAEVDAFLKQVSEHHEGLLDQIRQSRERTDQMETKLTHYERVELALQEALESAKESARRAEAAAKERASLIVEQAELRARAIVQDAERERHELRQDLVQLSSRQTEVAARLRGFLLSELDVLAQFQGEAPAGYPQLAAPAPPDVSAAPALPEAVAVPEAPAPPASVPLLEESTLPETPAPPADVSEATAEPSPAPADVSDESGYVPLWARAMPDEPQDPSPAPATEDAPGDAPAGGADDAEAAEGGAAGDELGGAGDAEPSAPDSAPAAPPLVVGGWDLRSLVTGEERGAAASDAERERIRRILDDLD</sequence>
<dbReference type="EMBL" id="JAVRHT010000029">
    <property type="protein sequence ID" value="MDT0632481.1"/>
    <property type="molecule type" value="Genomic_DNA"/>
</dbReference>
<evidence type="ECO:0000256" key="3">
    <source>
        <dbReference type="ARBA" id="ARBA00022490"/>
    </source>
</evidence>
<dbReference type="InterPro" id="IPR007793">
    <property type="entry name" value="DivIVA_fam"/>
</dbReference>
<evidence type="ECO:0000313" key="9">
    <source>
        <dbReference type="EMBL" id="MDT0632481.1"/>
    </source>
</evidence>
<dbReference type="PANTHER" id="PTHR35794:SF2">
    <property type="entry name" value="CELL DIVISION PROTEIN DIVIVA"/>
    <property type="match status" value="1"/>
</dbReference>
<organism evidence="9 10">
    <name type="scientific">Rubrivirga litoralis</name>
    <dbReference type="NCBI Taxonomy" id="3075598"/>
    <lineage>
        <taxon>Bacteria</taxon>
        <taxon>Pseudomonadati</taxon>
        <taxon>Rhodothermota</taxon>
        <taxon>Rhodothermia</taxon>
        <taxon>Rhodothermales</taxon>
        <taxon>Rubricoccaceae</taxon>
        <taxon>Rubrivirga</taxon>
    </lineage>
</organism>